<protein>
    <submittedName>
        <fullName evidence="1">Uncharacterized protein</fullName>
    </submittedName>
</protein>
<dbReference type="EMBL" id="SJPL01000001">
    <property type="protein sequence ID" value="TWT70968.1"/>
    <property type="molecule type" value="Genomic_DNA"/>
</dbReference>
<proteinExistence type="predicted"/>
<keyword evidence="2" id="KW-1185">Reference proteome</keyword>
<gene>
    <name evidence="1" type="ORF">Pan14r_32770</name>
</gene>
<dbReference type="Proteomes" id="UP000317238">
    <property type="component" value="Unassembled WGS sequence"/>
</dbReference>
<evidence type="ECO:0000313" key="2">
    <source>
        <dbReference type="Proteomes" id="UP000317238"/>
    </source>
</evidence>
<dbReference type="RefSeq" id="WP_146439565.1">
    <property type="nucleotide sequence ID" value="NZ_SJPL01000001.1"/>
</dbReference>
<dbReference type="OrthoDB" id="285182at2"/>
<reference evidence="1 2" key="1">
    <citation type="submission" date="2019-02" db="EMBL/GenBank/DDBJ databases">
        <title>Deep-cultivation of Planctomycetes and their phenomic and genomic characterization uncovers novel biology.</title>
        <authorList>
            <person name="Wiegand S."/>
            <person name="Jogler M."/>
            <person name="Boedeker C."/>
            <person name="Pinto D."/>
            <person name="Vollmers J."/>
            <person name="Rivas-Marin E."/>
            <person name="Kohn T."/>
            <person name="Peeters S.H."/>
            <person name="Heuer A."/>
            <person name="Rast P."/>
            <person name="Oberbeckmann S."/>
            <person name="Bunk B."/>
            <person name="Jeske O."/>
            <person name="Meyerdierks A."/>
            <person name="Storesund J.E."/>
            <person name="Kallscheuer N."/>
            <person name="Luecker S."/>
            <person name="Lage O.M."/>
            <person name="Pohl T."/>
            <person name="Merkel B.J."/>
            <person name="Hornburger P."/>
            <person name="Mueller R.-W."/>
            <person name="Bruemmer F."/>
            <person name="Labrenz M."/>
            <person name="Spormann A.M."/>
            <person name="Op Den Camp H."/>
            <person name="Overmann J."/>
            <person name="Amann R."/>
            <person name="Jetten M.S.M."/>
            <person name="Mascher T."/>
            <person name="Medema M.H."/>
            <person name="Devos D.P."/>
            <person name="Kaster A.-K."/>
            <person name="Ovreas L."/>
            <person name="Rohde M."/>
            <person name="Galperin M.Y."/>
            <person name="Jogler C."/>
        </authorList>
    </citation>
    <scope>NUCLEOTIDE SEQUENCE [LARGE SCALE GENOMIC DNA]</scope>
    <source>
        <strain evidence="1 2">Pan14r</strain>
    </source>
</reference>
<name>A0A5C5Y7Q4_9PLAN</name>
<sequence>MTWQTPAGDRTLTVWESRLFRSSVDLLIDQITRQNRGAPESRLVHTGVSLFDQLSSVQQIAVLSDVTRHLLCSTVTPAELNATNEATVYAVFRNVMDQIDYEIMGLPTPGPLIDGQRDAAEQGQLASFAWRALVSEAYLERFPPGESELDNQADDLFDDDFGLPPLDCDDEDRWDFVIDALADEILWDRDFELSDLVLDVDPARAAIMKQQLGIDNDYYTDIADDPRDEDFGVLQQSLKTMLRQA</sequence>
<organism evidence="1 2">
    <name type="scientific">Crateriforma conspicua</name>
    <dbReference type="NCBI Taxonomy" id="2527996"/>
    <lineage>
        <taxon>Bacteria</taxon>
        <taxon>Pseudomonadati</taxon>
        <taxon>Planctomycetota</taxon>
        <taxon>Planctomycetia</taxon>
        <taxon>Planctomycetales</taxon>
        <taxon>Planctomycetaceae</taxon>
        <taxon>Crateriforma</taxon>
    </lineage>
</organism>
<dbReference type="AlphaFoldDB" id="A0A5C5Y7Q4"/>
<evidence type="ECO:0000313" key="1">
    <source>
        <dbReference type="EMBL" id="TWT70968.1"/>
    </source>
</evidence>
<comment type="caution">
    <text evidence="1">The sequence shown here is derived from an EMBL/GenBank/DDBJ whole genome shotgun (WGS) entry which is preliminary data.</text>
</comment>
<accession>A0A5C5Y7Q4</accession>